<dbReference type="EMBL" id="JAVRRG010000004">
    <property type="protein sequence ID" value="KAK5101499.1"/>
    <property type="molecule type" value="Genomic_DNA"/>
</dbReference>
<evidence type="ECO:0000313" key="2">
    <source>
        <dbReference type="Proteomes" id="UP001345013"/>
    </source>
</evidence>
<sequence>MALKKAFPKERMYDFWNILMCYLIHQDHNVPEKDRNLFGTLANRMISKAAQSGPPEKMISNPEELSLLAAILVKTGGTSDLVALLQGESLKSVTKQDRPHADTLLLLAIESDPSSADNEKVVSQMLQGEAGASQDDRVWSLLVKFATSPEYRQERIEQIDAVLSEQPQHRQALLAKIDLLASRTRTDKSLLPKLLDTCQEYYKSFGSKTFCFDDLIQRLRIAGAEAVESFQGGIEDEPPSSGPSVRDLFLLKLEYHILSTSDYSLRHLSNFPSRALELYSAAEGNESVAAEAALLTALAMLRVAHRSGDSAFLLQTNMVLRTTCSKFKDYYPLRILLIQLQMASGQIHLAMQDFAQLSVKNLQWETVGHLLLTRISTLHPHQHGRGEDSLNPSGALDTALHVSRNSQRSIDRAISDGLKQGSYSNIIGTAELKNNLQRSLNRQLFMMEQCKIQRALGLAAVYPFDPVEGELSDLRDMSFMPTYGVEDQDFAQMLQCGPQPSQGWLNAMTMHEGLLTYLMSELGTVNSGAPEGVVELALQNLDKRVSRVSVDAADMTLDEKAAAGVYRTLAAIVLDLAKKKDNSAQDLDEIAEAVEKPGRAVNAVSVNGVDYPDAKWLHHRYVRLEMLQTVAHFSAIMGKKLKRSKSKKAEGMDKFTRSLEELRSMVNKQAKATQAEARDLKQNLNAAGVLGKLVDVVLGRTDGSQEGYEKLSERVVALQGEAAVEEYCGGMRESWEDALDGVLAVKIKTI</sequence>
<organism evidence="1 2">
    <name type="scientific">Lithohypha guttulata</name>
    <dbReference type="NCBI Taxonomy" id="1690604"/>
    <lineage>
        <taxon>Eukaryota</taxon>
        <taxon>Fungi</taxon>
        <taxon>Dikarya</taxon>
        <taxon>Ascomycota</taxon>
        <taxon>Pezizomycotina</taxon>
        <taxon>Eurotiomycetes</taxon>
        <taxon>Chaetothyriomycetidae</taxon>
        <taxon>Chaetothyriales</taxon>
        <taxon>Trichomeriaceae</taxon>
        <taxon>Lithohypha</taxon>
    </lineage>
</organism>
<comment type="caution">
    <text evidence="1">The sequence shown here is derived from an EMBL/GenBank/DDBJ whole genome shotgun (WGS) entry which is preliminary data.</text>
</comment>
<dbReference type="InterPro" id="IPR019183">
    <property type="entry name" value="NAA25_NatB_aux_su"/>
</dbReference>
<dbReference type="Pfam" id="PF09797">
    <property type="entry name" value="NatB_MDM20"/>
    <property type="match status" value="1"/>
</dbReference>
<name>A0ABR0KN78_9EURO</name>
<keyword evidence="2" id="KW-1185">Reference proteome</keyword>
<gene>
    <name evidence="1" type="ORF">LTR24_000555</name>
</gene>
<proteinExistence type="predicted"/>
<evidence type="ECO:0000313" key="1">
    <source>
        <dbReference type="EMBL" id="KAK5101499.1"/>
    </source>
</evidence>
<reference evidence="1 2" key="1">
    <citation type="submission" date="2023-08" db="EMBL/GenBank/DDBJ databases">
        <title>Black Yeasts Isolated from many extreme environments.</title>
        <authorList>
            <person name="Coleine C."/>
            <person name="Stajich J.E."/>
            <person name="Selbmann L."/>
        </authorList>
    </citation>
    <scope>NUCLEOTIDE SEQUENCE [LARGE SCALE GENOMIC DNA]</scope>
    <source>
        <strain evidence="1 2">CCFEE 5885</strain>
    </source>
</reference>
<protein>
    <submittedName>
        <fullName evidence="1">Uncharacterized protein</fullName>
    </submittedName>
</protein>
<dbReference type="Proteomes" id="UP001345013">
    <property type="component" value="Unassembled WGS sequence"/>
</dbReference>
<accession>A0ABR0KN78</accession>